<dbReference type="InterPro" id="IPR014044">
    <property type="entry name" value="CAP_dom"/>
</dbReference>
<dbReference type="OrthoDB" id="3357985at2759"/>
<dbReference type="PANTHER" id="PTHR10334">
    <property type="entry name" value="CYSTEINE-RICH SECRETORY PROTEIN-RELATED"/>
    <property type="match status" value="1"/>
</dbReference>
<evidence type="ECO:0000256" key="1">
    <source>
        <dbReference type="SAM" id="MobiDB-lite"/>
    </source>
</evidence>
<proteinExistence type="predicted"/>
<protein>
    <submittedName>
        <fullName evidence="4">BTB domain containing protein</fullName>
    </submittedName>
</protein>
<dbReference type="InterPro" id="IPR035940">
    <property type="entry name" value="CAP_sf"/>
</dbReference>
<dbReference type="SUPFAM" id="SSF55797">
    <property type="entry name" value="PR-1-like"/>
    <property type="match status" value="1"/>
</dbReference>
<dbReference type="PRINTS" id="PR00837">
    <property type="entry name" value="V5TPXLIKE"/>
</dbReference>
<feature type="signal peptide" evidence="2">
    <location>
        <begin position="1"/>
        <end position="18"/>
    </location>
</feature>
<dbReference type="InterPro" id="IPR000210">
    <property type="entry name" value="BTB/POZ_dom"/>
</dbReference>
<dbReference type="Proteomes" id="UP000383932">
    <property type="component" value="Unassembled WGS sequence"/>
</dbReference>
<dbReference type="EMBL" id="SSOP01000005">
    <property type="protein sequence ID" value="KAB5595897.1"/>
    <property type="molecule type" value="Genomic_DNA"/>
</dbReference>
<dbReference type="InterPro" id="IPR011333">
    <property type="entry name" value="SKP1/BTB/POZ_sf"/>
</dbReference>
<dbReference type="Gene3D" id="3.40.33.10">
    <property type="entry name" value="CAP"/>
    <property type="match status" value="1"/>
</dbReference>
<evidence type="ECO:0000259" key="3">
    <source>
        <dbReference type="PROSITE" id="PS50097"/>
    </source>
</evidence>
<dbReference type="Pfam" id="PF00188">
    <property type="entry name" value="CAP"/>
    <property type="match status" value="1"/>
</dbReference>
<feature type="compositionally biased region" description="Low complexity" evidence="1">
    <location>
        <begin position="79"/>
        <end position="124"/>
    </location>
</feature>
<dbReference type="SMART" id="SM00198">
    <property type="entry name" value="SCP"/>
    <property type="match status" value="1"/>
</dbReference>
<evidence type="ECO:0000313" key="4">
    <source>
        <dbReference type="EMBL" id="KAB5595897.1"/>
    </source>
</evidence>
<feature type="region of interest" description="Disordered" evidence="1">
    <location>
        <begin position="147"/>
        <end position="169"/>
    </location>
</feature>
<dbReference type="Gene3D" id="3.30.710.10">
    <property type="entry name" value="Potassium Channel Kv1.1, Chain A"/>
    <property type="match status" value="1"/>
</dbReference>
<name>A0A5N5QXK5_9AGAM</name>
<reference evidence="4 5" key="1">
    <citation type="journal article" date="2019" name="Fungal Biol. Biotechnol.">
        <title>Draft genome sequence of fastidious pathogen Ceratobasidium theobromae, which causes vascular-streak dieback in Theobroma cacao.</title>
        <authorList>
            <person name="Ali S.S."/>
            <person name="Asman A."/>
            <person name="Shao J."/>
            <person name="Firmansyah A.P."/>
            <person name="Susilo A.W."/>
            <person name="Rosmana A."/>
            <person name="McMahon P."/>
            <person name="Junaid M."/>
            <person name="Guest D."/>
            <person name="Kheng T.Y."/>
            <person name="Meinhardt L.W."/>
            <person name="Bailey B.A."/>
        </authorList>
    </citation>
    <scope>NUCLEOTIDE SEQUENCE [LARGE SCALE GENOMIC DNA]</scope>
    <source>
        <strain evidence="4 5">CT2</strain>
    </source>
</reference>
<dbReference type="AlphaFoldDB" id="A0A5N5QXK5"/>
<keyword evidence="2" id="KW-0732">Signal</keyword>
<comment type="caution">
    <text evidence="4">The sequence shown here is derived from an EMBL/GenBank/DDBJ whole genome shotgun (WGS) entry which is preliminary data.</text>
</comment>
<feature type="domain" description="BTB" evidence="3">
    <location>
        <begin position="403"/>
        <end position="467"/>
    </location>
</feature>
<keyword evidence="5" id="KW-1185">Reference proteome</keyword>
<gene>
    <name evidence="4" type="ORF">CTheo_661</name>
</gene>
<dbReference type="CDD" id="cd18186">
    <property type="entry name" value="BTB_POZ_ZBTB_KLHL-like"/>
    <property type="match status" value="1"/>
</dbReference>
<feature type="chain" id="PRO_5024352877" evidence="2">
    <location>
        <begin position="19"/>
        <end position="702"/>
    </location>
</feature>
<dbReference type="SUPFAM" id="SSF54695">
    <property type="entry name" value="POZ domain"/>
    <property type="match status" value="1"/>
</dbReference>
<dbReference type="PROSITE" id="PS50097">
    <property type="entry name" value="BTB"/>
    <property type="match status" value="1"/>
</dbReference>
<feature type="compositionally biased region" description="Low complexity" evidence="1">
    <location>
        <begin position="147"/>
        <end position="160"/>
    </location>
</feature>
<feature type="region of interest" description="Disordered" evidence="1">
    <location>
        <begin position="72"/>
        <end position="132"/>
    </location>
</feature>
<accession>A0A5N5QXK5</accession>
<evidence type="ECO:0000313" key="5">
    <source>
        <dbReference type="Proteomes" id="UP000383932"/>
    </source>
</evidence>
<dbReference type="InterPro" id="IPR001283">
    <property type="entry name" value="CRISP-related"/>
</dbReference>
<organism evidence="4 5">
    <name type="scientific">Ceratobasidium theobromae</name>
    <dbReference type="NCBI Taxonomy" id="1582974"/>
    <lineage>
        <taxon>Eukaryota</taxon>
        <taxon>Fungi</taxon>
        <taxon>Dikarya</taxon>
        <taxon>Basidiomycota</taxon>
        <taxon>Agaricomycotina</taxon>
        <taxon>Agaricomycetes</taxon>
        <taxon>Cantharellales</taxon>
        <taxon>Ceratobasidiaceae</taxon>
        <taxon>Ceratobasidium</taxon>
    </lineage>
</organism>
<sequence>MTRFTTLASIALAAAVSAAPAPAPYHGYQGKYEAANVDWDNWSSAFSAWFAARPDRTMPNFEQFTYSGTKTRKTRTRTKTTYLSTTTEAAPTTTEPAETSTLAETSAPAETSTPAKAKAPAETGSAPEATSTPPLLQEAAFVTEAPTTTAPPTTTAAPTTQTSSGNADIDAYLKGHNDIRAQHGAVALTWADDLAQAAAKWAGNCVWEHSQGKVGAFGENLAAGTGLTAAAAVKMWTDEASEYDPSNPQYSHFTQVVWKATTEVGCAVTSCTGLLPGYSGAVNYHVCEYRKPGNVIGQFAHSSHVTFTTLCLKKLVAYKLGGNVRRHNQAIRVERPASETQFISLIPPSDTLAWRMSSLHSPASLVEATISPALPIPALSPSLSLVGQEPPPPPPTNDGFEVGDITLRSSDGVEFKVYRLILKLTSPIFSDMFSVAAAEPSIELTDDAQSINMMLQFSYPDRDLVVPTFDHLEKALGIARKYHIDRMTEALRQRLRSINDHASSSGDGASPISMSSDPIRAFAIARQFGLVEEAKAASTLTIGKFRILDMTDEELHSLQIDLESAFILYRMHARREAVITETLLATNFVDHPASAFSDHQTWLLPTECPECAPRSIDIPEKALPFWTVQWTRHMRDRLMQQPLHQCLGMFSIGYIMDTFLKRGPCPGCQRSIWCIENEQWLEAVRSKLEDQLVDSASVRIVL</sequence>
<dbReference type="Pfam" id="PF00651">
    <property type="entry name" value="BTB"/>
    <property type="match status" value="1"/>
</dbReference>
<evidence type="ECO:0000256" key="2">
    <source>
        <dbReference type="SAM" id="SignalP"/>
    </source>
</evidence>
<dbReference type="SMART" id="SM00225">
    <property type="entry name" value="BTB"/>
    <property type="match status" value="1"/>
</dbReference>